<organism evidence="11">
    <name type="scientific">candidate division WOR-3 bacterium</name>
    <dbReference type="NCBI Taxonomy" id="2052148"/>
    <lineage>
        <taxon>Bacteria</taxon>
        <taxon>Bacteria division WOR-3</taxon>
    </lineage>
</organism>
<comment type="function">
    <text evidence="10">Part of a membrane-bound complex that couples electron transfer with translocation of ions across the membrane.</text>
</comment>
<evidence type="ECO:0000256" key="3">
    <source>
        <dbReference type="ARBA" id="ARBA00022630"/>
    </source>
</evidence>
<evidence type="ECO:0000256" key="10">
    <source>
        <dbReference type="HAMAP-Rule" id="MF_00462"/>
    </source>
</evidence>
<comment type="subunit">
    <text evidence="10">The complex is composed of six subunits: RnfA, RnfB, RnfC, RnfD, RnfE and RnfG.</text>
</comment>
<keyword evidence="1 10" id="KW-0813">Transport</keyword>
<feature type="transmembrane region" description="Helical" evidence="10">
    <location>
        <begin position="194"/>
        <end position="219"/>
    </location>
</feature>
<dbReference type="Pfam" id="PF03116">
    <property type="entry name" value="NQR2_RnfD_RnfE"/>
    <property type="match status" value="1"/>
</dbReference>
<keyword evidence="2 10" id="KW-0597">Phosphoprotein</keyword>
<dbReference type="Proteomes" id="UP000885672">
    <property type="component" value="Unassembled WGS sequence"/>
</dbReference>
<sequence>MTQLTVTASPHLRAPGSVRLIMWLVVASLVPAFAGSVWFFGWRALMLTGLGVVSAVGFDALAQKLFGRKVTVDDGSAVITGLLLALNLPPAVPWWIPVVGSAFAVVIVKQFFGGLGHNFVNPALAARAFLVVSWPGLMTAGWLAPRGGNLSGIDGITGATPLAVLKNASEIAGPGGDPAGLLAQAQSWPVVGRLFFGSVGGCLGETSALLLLAGGVFLLVTRLIDWRIPAGYIGTVLVLALVLPGPKHDLLPYLGHHVFGGGLMLGAFFMATDYVTSPITSRGRWVFAVGCGILTVLIRLWGGYPEGVSYSILLMNVATPLIDRFTRPRLFGRVKKATG</sequence>
<dbReference type="InterPro" id="IPR004338">
    <property type="entry name" value="NqrB/RnfD"/>
</dbReference>
<dbReference type="AlphaFoldDB" id="A0A7V0T7X8"/>
<feature type="transmembrane region" description="Helical" evidence="10">
    <location>
        <begin position="283"/>
        <end position="302"/>
    </location>
</feature>
<keyword evidence="3 10" id="KW-0285">Flavoprotein</keyword>
<evidence type="ECO:0000256" key="6">
    <source>
        <dbReference type="ARBA" id="ARBA00022967"/>
    </source>
</evidence>
<dbReference type="PANTHER" id="PTHR30578:SF0">
    <property type="entry name" value="ION-TRANSLOCATING OXIDOREDUCTASE COMPLEX SUBUNIT D"/>
    <property type="match status" value="1"/>
</dbReference>
<dbReference type="PANTHER" id="PTHR30578">
    <property type="entry name" value="ELECTRON TRANSPORT COMPLEX PROTEIN RNFD"/>
    <property type="match status" value="1"/>
</dbReference>
<gene>
    <name evidence="10" type="primary">rnfD</name>
    <name evidence="11" type="ORF">ENN51_09435</name>
</gene>
<dbReference type="InterPro" id="IPR011303">
    <property type="entry name" value="RnfD_bac"/>
</dbReference>
<feature type="transmembrane region" description="Helical" evidence="10">
    <location>
        <begin position="250"/>
        <end position="271"/>
    </location>
</feature>
<name>A0A7V0T7X8_UNCW3</name>
<feature type="transmembrane region" description="Helical" evidence="10">
    <location>
        <begin position="92"/>
        <end position="112"/>
    </location>
</feature>
<evidence type="ECO:0000313" key="11">
    <source>
        <dbReference type="EMBL" id="HDR00487.1"/>
    </source>
</evidence>
<evidence type="ECO:0000256" key="7">
    <source>
        <dbReference type="ARBA" id="ARBA00022982"/>
    </source>
</evidence>
<keyword evidence="8 10" id="KW-1133">Transmembrane helix</keyword>
<dbReference type="GO" id="GO:0055085">
    <property type="term" value="P:transmembrane transport"/>
    <property type="evidence" value="ECO:0007669"/>
    <property type="project" value="InterPro"/>
</dbReference>
<comment type="subcellular location">
    <subcellularLocation>
        <location evidence="10">Cell membrane</location>
        <topology evidence="10">Multi-pass membrane protein</topology>
    </subcellularLocation>
</comment>
<keyword evidence="7 10" id="KW-0249">Electron transport</keyword>
<keyword evidence="10" id="KW-1003">Cell membrane</keyword>
<dbReference type="EC" id="7.-.-.-" evidence="10"/>
<feature type="transmembrane region" description="Helical" evidence="10">
    <location>
        <begin position="124"/>
        <end position="144"/>
    </location>
</feature>
<evidence type="ECO:0000256" key="8">
    <source>
        <dbReference type="ARBA" id="ARBA00022989"/>
    </source>
</evidence>
<evidence type="ECO:0000256" key="2">
    <source>
        <dbReference type="ARBA" id="ARBA00022553"/>
    </source>
</evidence>
<proteinExistence type="inferred from homology"/>
<evidence type="ECO:0000256" key="4">
    <source>
        <dbReference type="ARBA" id="ARBA00022643"/>
    </source>
</evidence>
<comment type="similarity">
    <text evidence="10">Belongs to the NqrB/RnfD family.</text>
</comment>
<keyword evidence="6 10" id="KW-1278">Translocase</keyword>
<keyword evidence="4 10" id="KW-0288">FMN</keyword>
<dbReference type="EMBL" id="DSBX01000360">
    <property type="protein sequence ID" value="HDR00487.1"/>
    <property type="molecule type" value="Genomic_DNA"/>
</dbReference>
<dbReference type="GO" id="GO:0022900">
    <property type="term" value="P:electron transport chain"/>
    <property type="evidence" value="ECO:0007669"/>
    <property type="project" value="UniProtKB-UniRule"/>
</dbReference>
<evidence type="ECO:0000256" key="5">
    <source>
        <dbReference type="ARBA" id="ARBA00022692"/>
    </source>
</evidence>
<dbReference type="GO" id="GO:0005886">
    <property type="term" value="C:plasma membrane"/>
    <property type="evidence" value="ECO:0007669"/>
    <property type="project" value="UniProtKB-SubCell"/>
</dbReference>
<protein>
    <recommendedName>
        <fullName evidence="10">Ion-translocating oxidoreductase complex subunit D</fullName>
        <ecNumber evidence="10">7.-.-.-</ecNumber>
    </recommendedName>
    <alternativeName>
        <fullName evidence="10">Rnf electron transport complex subunit D</fullName>
    </alternativeName>
</protein>
<comment type="cofactor">
    <cofactor evidence="10">
        <name>FMN</name>
        <dbReference type="ChEBI" id="CHEBI:58210"/>
    </cofactor>
</comment>
<dbReference type="NCBIfam" id="TIGR01946">
    <property type="entry name" value="rnfD"/>
    <property type="match status" value="1"/>
</dbReference>
<feature type="transmembrane region" description="Helical" evidence="10">
    <location>
        <begin position="20"/>
        <end position="40"/>
    </location>
</feature>
<feature type="transmembrane region" description="Helical" evidence="10">
    <location>
        <begin position="226"/>
        <end position="244"/>
    </location>
</feature>
<reference evidence="11" key="1">
    <citation type="journal article" date="2020" name="mSystems">
        <title>Genome- and Community-Level Interaction Insights into Carbon Utilization and Element Cycling Functions of Hydrothermarchaeota in Hydrothermal Sediment.</title>
        <authorList>
            <person name="Zhou Z."/>
            <person name="Liu Y."/>
            <person name="Xu W."/>
            <person name="Pan J."/>
            <person name="Luo Z.H."/>
            <person name="Li M."/>
        </authorList>
    </citation>
    <scope>NUCLEOTIDE SEQUENCE [LARGE SCALE GENOMIC DNA]</scope>
    <source>
        <strain evidence="11">SpSt-1182</strain>
    </source>
</reference>
<keyword evidence="9 10" id="KW-0472">Membrane</keyword>
<evidence type="ECO:0000256" key="1">
    <source>
        <dbReference type="ARBA" id="ARBA00022448"/>
    </source>
</evidence>
<comment type="caution">
    <text evidence="11">The sequence shown here is derived from an EMBL/GenBank/DDBJ whole genome shotgun (WGS) entry which is preliminary data.</text>
</comment>
<accession>A0A7V0T7X8</accession>
<dbReference type="HAMAP" id="MF_00462">
    <property type="entry name" value="RsxD_RnfD"/>
    <property type="match status" value="1"/>
</dbReference>
<evidence type="ECO:0000256" key="9">
    <source>
        <dbReference type="ARBA" id="ARBA00023136"/>
    </source>
</evidence>
<keyword evidence="5 10" id="KW-0812">Transmembrane</keyword>
<feature type="modified residue" description="FMN phosphoryl threonine" evidence="10">
    <location>
        <position position="160"/>
    </location>
</feature>